<evidence type="ECO:0000256" key="10">
    <source>
        <dbReference type="PIRSR" id="PIRSR038994-1"/>
    </source>
</evidence>
<evidence type="ECO:0000256" key="3">
    <source>
        <dbReference type="ARBA" id="ARBA00018029"/>
    </source>
</evidence>
<dbReference type="Pfam" id="PF01979">
    <property type="entry name" value="Amidohydro_1"/>
    <property type="match status" value="1"/>
</dbReference>
<dbReference type="GO" id="GO:0006046">
    <property type="term" value="P:N-acetylglucosamine catabolic process"/>
    <property type="evidence" value="ECO:0007669"/>
    <property type="project" value="TreeGrafter"/>
</dbReference>
<evidence type="ECO:0000259" key="12">
    <source>
        <dbReference type="Pfam" id="PF01979"/>
    </source>
</evidence>
<evidence type="ECO:0000256" key="4">
    <source>
        <dbReference type="ARBA" id="ARBA00022723"/>
    </source>
</evidence>
<keyword evidence="6 9" id="KW-0119">Carbohydrate metabolism</keyword>
<dbReference type="PIRSF" id="PIRSF038994">
    <property type="entry name" value="NagA"/>
    <property type="match status" value="1"/>
</dbReference>
<evidence type="ECO:0000256" key="9">
    <source>
        <dbReference type="PIRNR" id="PIRNR038994"/>
    </source>
</evidence>
<evidence type="ECO:0000256" key="11">
    <source>
        <dbReference type="PIRSR" id="PIRSR038994-3"/>
    </source>
</evidence>
<evidence type="ECO:0000256" key="8">
    <source>
        <dbReference type="ARBA" id="ARBA00060590"/>
    </source>
</evidence>
<keyword evidence="4 11" id="KW-0479">Metal-binding</keyword>
<evidence type="ECO:0000256" key="5">
    <source>
        <dbReference type="ARBA" id="ARBA00022801"/>
    </source>
</evidence>
<comment type="catalytic activity">
    <reaction evidence="7">
        <text>N-acetyl-D-glucosamine 6-phosphate + H2O = D-glucosamine 6-phosphate + acetate</text>
        <dbReference type="Rhea" id="RHEA:22936"/>
        <dbReference type="ChEBI" id="CHEBI:15377"/>
        <dbReference type="ChEBI" id="CHEBI:30089"/>
        <dbReference type="ChEBI" id="CHEBI:57513"/>
        <dbReference type="ChEBI" id="CHEBI:58725"/>
        <dbReference type="EC" id="3.5.1.25"/>
    </reaction>
</comment>
<evidence type="ECO:0000256" key="2">
    <source>
        <dbReference type="ARBA" id="ARBA00011899"/>
    </source>
</evidence>
<proteinExistence type="inferred from homology"/>
<dbReference type="PANTHER" id="PTHR11113:SF14">
    <property type="entry name" value="N-ACETYLGLUCOSAMINE-6-PHOSPHATE DEACETYLASE"/>
    <property type="match status" value="1"/>
</dbReference>
<comment type="cofactor">
    <cofactor evidence="11">
        <name>a divalent metal cation</name>
        <dbReference type="ChEBI" id="CHEBI:60240"/>
    </cofactor>
    <text evidence="11">Binds 1 divalent metal cation per subunit.</text>
</comment>
<sequence>MKKTILISSIHIADAKNEPFLGDVYLEDGKIAALAPSLVKEADLHIDAAGKDWTLIPGFIDVHIHGAAGFDTMDATPEALSGMAGALPKEGTTSFLATTMTQSDEAVSQALQNASGFESGEAQAEMVGIHLEGPFISKKQPGAQPVEHIIPPSIELFQKWQSLSGDRIKLVTMAPETEGGYGFIDEVTSTGVIASIGHSDGTWEEMQHAISVGASHVTHLYNQMSAFHHREPGVVGTAFLDKRLSVEIIADFIHSHPKSVELAFRQIGAERLVLITDAMRAKGLKPGTYDLGGQDVFVTENGARLESGALAGSILTMDEAMKNVQNCTGCSISELVAITSYNAAKKLGLSHKGSIERGKDADLVILDEHLDVQLTICRGTIAYQKEGLA</sequence>
<dbReference type="CDD" id="cd00854">
    <property type="entry name" value="NagA"/>
    <property type="match status" value="1"/>
</dbReference>
<dbReference type="InterPro" id="IPR006680">
    <property type="entry name" value="Amidohydro-rel"/>
</dbReference>
<evidence type="ECO:0000313" key="13">
    <source>
        <dbReference type="EMBL" id="QKX50949.1"/>
    </source>
</evidence>
<evidence type="ECO:0000313" key="14">
    <source>
        <dbReference type="Proteomes" id="UP000509222"/>
    </source>
</evidence>
<dbReference type="SUPFAM" id="SSF51338">
    <property type="entry name" value="Composite domain of metallo-dependent hydrolases"/>
    <property type="match status" value="1"/>
</dbReference>
<dbReference type="FunFam" id="3.20.20.140:FF:000004">
    <property type="entry name" value="N-acetylglucosamine-6-phosphate deacetylase"/>
    <property type="match status" value="1"/>
</dbReference>
<dbReference type="InterPro" id="IPR011059">
    <property type="entry name" value="Metal-dep_hydrolase_composite"/>
</dbReference>
<dbReference type="NCBIfam" id="TIGR00221">
    <property type="entry name" value="nagA"/>
    <property type="match status" value="1"/>
</dbReference>
<keyword evidence="14" id="KW-1185">Reference proteome</keyword>
<dbReference type="SUPFAM" id="SSF51556">
    <property type="entry name" value="Metallo-dependent hydrolases"/>
    <property type="match status" value="1"/>
</dbReference>
<dbReference type="InterPro" id="IPR003764">
    <property type="entry name" value="GlcNAc_6-P_deAcase"/>
</dbReference>
<comment type="pathway">
    <text evidence="8">Amino-sugar metabolism; N-acetylneuraminate degradation; D-fructose 6-phosphate from N-acetylneuraminate: step 4/5.</text>
</comment>
<organism evidence="13 14">
    <name type="scientific">Planococcus glaciei</name>
    <dbReference type="NCBI Taxonomy" id="459472"/>
    <lineage>
        <taxon>Bacteria</taxon>
        <taxon>Bacillati</taxon>
        <taxon>Bacillota</taxon>
        <taxon>Bacilli</taxon>
        <taxon>Bacillales</taxon>
        <taxon>Caryophanaceae</taxon>
        <taxon>Planococcus</taxon>
    </lineage>
</organism>
<keyword evidence="5 9" id="KW-0378">Hydrolase</keyword>
<protein>
    <recommendedName>
        <fullName evidence="3">N-acetylglucosamine-6-phosphate deacetylase</fullName>
        <ecNumber evidence="2">3.5.1.25</ecNumber>
    </recommendedName>
</protein>
<feature type="binding site" evidence="11">
    <location>
        <position position="219"/>
    </location>
    <ligand>
        <name>Zn(2+)</name>
        <dbReference type="ChEBI" id="CHEBI:29105"/>
    </ligand>
</feature>
<feature type="domain" description="Amidohydrolase-related" evidence="12">
    <location>
        <begin position="54"/>
        <end position="380"/>
    </location>
</feature>
<dbReference type="Gene3D" id="2.30.40.10">
    <property type="entry name" value="Urease, subunit C, domain 1"/>
    <property type="match status" value="1"/>
</dbReference>
<dbReference type="RefSeq" id="WP_176294540.1">
    <property type="nucleotide sequence ID" value="NZ_CP051177.1"/>
</dbReference>
<feature type="active site" description="Proton donor/acceptor" evidence="10">
    <location>
        <position position="277"/>
    </location>
</feature>
<dbReference type="InterPro" id="IPR032466">
    <property type="entry name" value="Metal_Hydrolase"/>
</dbReference>
<feature type="binding site" evidence="11">
    <location>
        <position position="132"/>
    </location>
    <ligand>
        <name>Zn(2+)</name>
        <dbReference type="ChEBI" id="CHEBI:29105"/>
    </ligand>
</feature>
<dbReference type="Gene3D" id="3.20.20.140">
    <property type="entry name" value="Metal-dependent hydrolases"/>
    <property type="match status" value="1"/>
</dbReference>
<gene>
    <name evidence="13" type="primary">nagA</name>
    <name evidence="13" type="ORF">HF394_10340</name>
</gene>
<dbReference type="GO" id="GO:0008448">
    <property type="term" value="F:N-acetylglucosamine-6-phosphate deacetylase activity"/>
    <property type="evidence" value="ECO:0007669"/>
    <property type="project" value="UniProtKB-EC"/>
</dbReference>
<feature type="binding site" evidence="11">
    <location>
        <position position="198"/>
    </location>
    <ligand>
        <name>Zn(2+)</name>
        <dbReference type="ChEBI" id="CHEBI:29105"/>
    </ligand>
</feature>
<comment type="similarity">
    <text evidence="1 9">Belongs to the metallo-dependent hydrolases superfamily. NagA family.</text>
</comment>
<name>A0A7H8QAP6_9BACL</name>
<dbReference type="PANTHER" id="PTHR11113">
    <property type="entry name" value="N-ACETYLGLUCOSAMINE-6-PHOSPHATE DEACETYLASE"/>
    <property type="match status" value="1"/>
</dbReference>
<reference evidence="14" key="1">
    <citation type="submission" date="2020-06" db="EMBL/GenBank/DDBJ databases">
        <title>Isolation of Planomicrobium glaciei.</title>
        <authorList>
            <person name="Malisova L."/>
            <person name="Safrankova R."/>
            <person name="Jakubu V."/>
            <person name="Spanelova P."/>
        </authorList>
    </citation>
    <scope>NUCLEOTIDE SEQUENCE [LARGE SCALE GENOMIC DNA]</scope>
    <source>
        <strain evidence="14">NRL-ATB46093</strain>
    </source>
</reference>
<accession>A0A7H8QAP6</accession>
<dbReference type="EMBL" id="CP051177">
    <property type="protein sequence ID" value="QKX50949.1"/>
    <property type="molecule type" value="Genomic_DNA"/>
</dbReference>
<evidence type="ECO:0000256" key="1">
    <source>
        <dbReference type="ARBA" id="ARBA00010716"/>
    </source>
</evidence>
<evidence type="ECO:0000256" key="7">
    <source>
        <dbReference type="ARBA" id="ARBA00047647"/>
    </source>
</evidence>
<dbReference type="AlphaFoldDB" id="A0A7H8QAP6"/>
<dbReference type="Proteomes" id="UP000509222">
    <property type="component" value="Chromosome"/>
</dbReference>
<dbReference type="GO" id="GO:0046872">
    <property type="term" value="F:metal ion binding"/>
    <property type="evidence" value="ECO:0007669"/>
    <property type="project" value="UniProtKB-KW"/>
</dbReference>
<dbReference type="EC" id="3.5.1.25" evidence="2"/>
<evidence type="ECO:0000256" key="6">
    <source>
        <dbReference type="ARBA" id="ARBA00023277"/>
    </source>
</evidence>